<dbReference type="EMBL" id="JADGKB010000030">
    <property type="protein sequence ID" value="KAJ3258157.1"/>
    <property type="molecule type" value="Genomic_DNA"/>
</dbReference>
<feature type="compositionally biased region" description="Basic and acidic residues" evidence="1">
    <location>
        <begin position="544"/>
        <end position="555"/>
    </location>
</feature>
<feature type="region of interest" description="Disordered" evidence="1">
    <location>
        <begin position="251"/>
        <end position="381"/>
    </location>
</feature>
<evidence type="ECO:0000256" key="1">
    <source>
        <dbReference type="SAM" id="MobiDB-lite"/>
    </source>
</evidence>
<feature type="compositionally biased region" description="Polar residues" evidence="1">
    <location>
        <begin position="251"/>
        <end position="279"/>
    </location>
</feature>
<feature type="compositionally biased region" description="Polar residues" evidence="1">
    <location>
        <begin position="288"/>
        <end position="309"/>
    </location>
</feature>
<proteinExistence type="predicted"/>
<feature type="region of interest" description="Disordered" evidence="1">
    <location>
        <begin position="544"/>
        <end position="564"/>
    </location>
</feature>
<organism evidence="2 3">
    <name type="scientific">Boothiomyces macroporosus</name>
    <dbReference type="NCBI Taxonomy" id="261099"/>
    <lineage>
        <taxon>Eukaryota</taxon>
        <taxon>Fungi</taxon>
        <taxon>Fungi incertae sedis</taxon>
        <taxon>Chytridiomycota</taxon>
        <taxon>Chytridiomycota incertae sedis</taxon>
        <taxon>Chytridiomycetes</taxon>
        <taxon>Rhizophydiales</taxon>
        <taxon>Terramycetaceae</taxon>
        <taxon>Boothiomyces</taxon>
    </lineage>
</organism>
<evidence type="ECO:0000313" key="2">
    <source>
        <dbReference type="EMBL" id="KAJ3258157.1"/>
    </source>
</evidence>
<evidence type="ECO:0000313" key="3">
    <source>
        <dbReference type="Proteomes" id="UP001210925"/>
    </source>
</evidence>
<dbReference type="AlphaFoldDB" id="A0AAD5UHA8"/>
<feature type="region of interest" description="Disordered" evidence="1">
    <location>
        <begin position="651"/>
        <end position="681"/>
    </location>
</feature>
<keyword evidence="3" id="KW-1185">Reference proteome</keyword>
<feature type="compositionally biased region" description="Polar residues" evidence="1">
    <location>
        <begin position="480"/>
        <end position="500"/>
    </location>
</feature>
<name>A0AAD5UHA8_9FUNG</name>
<comment type="caution">
    <text evidence="2">The sequence shown here is derived from an EMBL/GenBank/DDBJ whole genome shotgun (WGS) entry which is preliminary data.</text>
</comment>
<feature type="compositionally biased region" description="Polar residues" evidence="1">
    <location>
        <begin position="317"/>
        <end position="326"/>
    </location>
</feature>
<sequence length="681" mass="77839">MTECTKGKINGFVEYAEMANENGAYNLTKSILQCFEAQRNMEIEERANTMVYPVLNTKWNRKVGEDTLLKIEIPEIKLKRITTPKRPKPLLKRKSPEKELSLAVMAEFYPKELVTEDVELLEQARRIEQQRQEKRERIAEKVRLQKEKAKQIKIKLEKRKALQTNRAIEQAQLAQQEEQKKELEVQERRLKRLDLQKGRKGSRSNMGLSRKRKNSKKSVDSESKSQLDISDFDNPSVDSVAVFENGLEENQFNSSQELASDTPAGTNEQNKSEQLQPSDGNIEGSAADNLSQDPSASTQLQNIDSSTAKPTPESAEMINNSQNSQLPDLPEKESAATQDFEGTVSRVEYTDEPITDLSNDPESVLKLDSHNHPPTGEGASTLDDEKKQILEAVENMTPRQSVRTSVFSKNGQRYNENDHYYRRKSVDSMRRQSINEEAILQANYRGYDESGPRTVDTNSPFGYGKSRRHRFSIASRGEISHSSSQREIANQTRRSVGSDNSYYMDDDGVLILKDQVTLDMEEIKYQSEAESEVANLRDIVKKSKTKGNEMARDETDTNSSHQKKGYDKEYVLEKDLNVERSKLKFGIEGYKKKSLQPFVTRIPIKRSNVKYVPPINDAVHKFIGRPVFPSQNQFLYETTYFKVDFDALKEESEEEEDFDTPYIPPSDSLEFSPEDSLATDK</sequence>
<protein>
    <submittedName>
        <fullName evidence="2">Uncharacterized protein</fullName>
    </submittedName>
</protein>
<feature type="region of interest" description="Disordered" evidence="1">
    <location>
        <begin position="189"/>
        <end position="236"/>
    </location>
</feature>
<gene>
    <name evidence="2" type="ORF">HK103_003975</name>
</gene>
<dbReference type="Proteomes" id="UP001210925">
    <property type="component" value="Unassembled WGS sequence"/>
</dbReference>
<reference evidence="2" key="1">
    <citation type="submission" date="2020-05" db="EMBL/GenBank/DDBJ databases">
        <title>Phylogenomic resolution of chytrid fungi.</title>
        <authorList>
            <person name="Stajich J.E."/>
            <person name="Amses K."/>
            <person name="Simmons R."/>
            <person name="Seto K."/>
            <person name="Myers J."/>
            <person name="Bonds A."/>
            <person name="Quandt C.A."/>
            <person name="Barry K."/>
            <person name="Liu P."/>
            <person name="Grigoriev I."/>
            <person name="Longcore J.E."/>
            <person name="James T.Y."/>
        </authorList>
    </citation>
    <scope>NUCLEOTIDE SEQUENCE</scope>
    <source>
        <strain evidence="2">PLAUS21</strain>
    </source>
</reference>
<feature type="region of interest" description="Disordered" evidence="1">
    <location>
        <begin position="476"/>
        <end position="500"/>
    </location>
</feature>
<accession>A0AAD5UHA8</accession>